<dbReference type="InterPro" id="IPR041679">
    <property type="entry name" value="DNA2/NAM7-like_C"/>
</dbReference>
<dbReference type="STRING" id="1314751.GCA_001591425_00158"/>
<dbReference type="GO" id="GO:0043139">
    <property type="term" value="F:5'-3' DNA helicase activity"/>
    <property type="evidence" value="ECO:0007669"/>
    <property type="project" value="TreeGrafter"/>
</dbReference>
<evidence type="ECO:0000313" key="8">
    <source>
        <dbReference type="Proteomes" id="UP000215224"/>
    </source>
</evidence>
<dbReference type="Pfam" id="PF13086">
    <property type="entry name" value="AAA_11"/>
    <property type="match status" value="1"/>
</dbReference>
<dbReference type="InterPro" id="IPR041677">
    <property type="entry name" value="DNA2/NAM7_AAA_11"/>
</dbReference>
<dbReference type="InterPro" id="IPR027417">
    <property type="entry name" value="P-loop_NTPase"/>
</dbReference>
<dbReference type="PROSITE" id="PS51192">
    <property type="entry name" value="HELICASE_ATP_BIND_1"/>
    <property type="match status" value="1"/>
</dbReference>
<sequence length="747" mass="86373">MTSTHSYIKQWQKALQIEVQHLKKWGSTKYQIINGHYMFEENNRYHYYFETIQSLKIPNGSIVKFQWGKLEVEGRIISSEQNSVIITVEKFIGDLIQDAFLSYDPWELLVQLIDRLEESKDSKKKRSRIKRLMNPTNSFVPSPVKAKSNVEEVFLRSKFNPITFVWGPPGTGKTYTLARVAANLLLKNKSVLILSHSNQAVDVLLGETSSFLKKKNMFREGLLIRYGSPSSEFKVLYEDLTTEQLIMKEDPTIIEEKTQLLLERRLLKEDINKSFSKRDSEELIRIEKRLSSVIEKIRQKELKVIKKCGVIGTTLAKAATDPVIFEYEFDYIIIDEASMAYIPQIGFAATLGKKLIICGDFKQLAPIAQGRHELVDKWLKNDIFNSTGVIQPLEEGKLHPHLFLLKEQRRMHAEISAFTNKNVYHSLVEDYDKVSILRQDITRKAPFPNKASVLLDTSYTGAHCIKEPNSHSRANPWQLLLSFQLIHEAYMNGNRSIGYTTPYRAQAQFMEELINDLYSEEKDKADIIAATVHRFQGSERDVMIFDTVDSAPENYVGKLLTGQGSERLLNVAITRTKGKFIHVSDTDFMKKRTSQSKLIRKLLDHQLQRNTHISHDKIGTWIKHHHKNIKWMHAKKTEQVFFDIEHAKNIIMAIPDIENLPTEWINALNSRAKNTELTILSPARNSLLKHAHYTSYSFPFPFILIDNRYFWLGVPFEVTKNSLPPYVAVRLDSTKFAYKWKAYLPNS</sequence>
<comment type="similarity">
    <text evidence="1">Belongs to the DNA2/NAM7 helicase family.</text>
</comment>
<dbReference type="AlphaFoldDB" id="A0A223KQQ9"/>
<dbReference type="EMBL" id="CP018866">
    <property type="protein sequence ID" value="AST91840.1"/>
    <property type="molecule type" value="Genomic_DNA"/>
</dbReference>
<keyword evidence="3" id="KW-0378">Hydrolase</keyword>
<keyword evidence="5" id="KW-0067">ATP-binding</keyword>
<dbReference type="Proteomes" id="UP000215224">
    <property type="component" value="Chromosome"/>
</dbReference>
<dbReference type="GO" id="GO:0016787">
    <property type="term" value="F:hydrolase activity"/>
    <property type="evidence" value="ECO:0007669"/>
    <property type="project" value="UniProtKB-KW"/>
</dbReference>
<dbReference type="InterPro" id="IPR047187">
    <property type="entry name" value="SF1_C_Upf1"/>
</dbReference>
<dbReference type="Gene3D" id="3.40.50.300">
    <property type="entry name" value="P-loop containing nucleotide triphosphate hydrolases"/>
    <property type="match status" value="2"/>
</dbReference>
<dbReference type="KEGG" id="bcoh:BC6307_11415"/>
<evidence type="ECO:0000256" key="3">
    <source>
        <dbReference type="ARBA" id="ARBA00022801"/>
    </source>
</evidence>
<organism evidence="7 8">
    <name type="scientific">Sutcliffiella cohnii</name>
    <dbReference type="NCBI Taxonomy" id="33932"/>
    <lineage>
        <taxon>Bacteria</taxon>
        <taxon>Bacillati</taxon>
        <taxon>Bacillota</taxon>
        <taxon>Bacilli</taxon>
        <taxon>Bacillales</taxon>
        <taxon>Bacillaceae</taxon>
        <taxon>Sutcliffiella</taxon>
    </lineage>
</organism>
<gene>
    <name evidence="7" type="ORF">BC6307_11415</name>
</gene>
<evidence type="ECO:0000256" key="4">
    <source>
        <dbReference type="ARBA" id="ARBA00022806"/>
    </source>
</evidence>
<keyword evidence="8" id="KW-1185">Reference proteome</keyword>
<dbReference type="PANTHER" id="PTHR43788:SF8">
    <property type="entry name" value="DNA-BINDING PROTEIN SMUBP-2"/>
    <property type="match status" value="1"/>
</dbReference>
<dbReference type="GO" id="GO:0005524">
    <property type="term" value="F:ATP binding"/>
    <property type="evidence" value="ECO:0007669"/>
    <property type="project" value="UniProtKB-KW"/>
</dbReference>
<dbReference type="PANTHER" id="PTHR43788">
    <property type="entry name" value="DNA2/NAM7 HELICASE FAMILY MEMBER"/>
    <property type="match status" value="1"/>
</dbReference>
<keyword evidence="4 7" id="KW-0347">Helicase</keyword>
<dbReference type="InterPro" id="IPR050534">
    <property type="entry name" value="Coronavir_polyprotein_1ab"/>
</dbReference>
<protein>
    <submittedName>
        <fullName evidence="7">DNA helicase</fullName>
    </submittedName>
</protein>
<reference evidence="7 8" key="1">
    <citation type="submission" date="2016-12" db="EMBL/GenBank/DDBJ databases">
        <title>The whole genome sequencing and assembly of Bacillus cohnii DSM 6307T strain.</title>
        <authorList>
            <person name="Lee Y.-J."/>
            <person name="Yi H."/>
            <person name="Bahn Y.-S."/>
            <person name="Kim J.F."/>
            <person name="Lee D.-W."/>
        </authorList>
    </citation>
    <scope>NUCLEOTIDE SEQUENCE [LARGE SCALE GENOMIC DNA]</scope>
    <source>
        <strain evidence="7 8">DSM 6307</strain>
    </source>
</reference>
<evidence type="ECO:0000256" key="1">
    <source>
        <dbReference type="ARBA" id="ARBA00007913"/>
    </source>
</evidence>
<dbReference type="CDD" id="cd18808">
    <property type="entry name" value="SF1_C_Upf1"/>
    <property type="match status" value="1"/>
</dbReference>
<evidence type="ECO:0000259" key="6">
    <source>
        <dbReference type="PROSITE" id="PS51192"/>
    </source>
</evidence>
<keyword evidence="2" id="KW-0547">Nucleotide-binding</keyword>
<proteinExistence type="inferred from homology"/>
<evidence type="ECO:0000313" key="7">
    <source>
        <dbReference type="EMBL" id="AST91840.1"/>
    </source>
</evidence>
<evidence type="ECO:0000256" key="2">
    <source>
        <dbReference type="ARBA" id="ARBA00022741"/>
    </source>
</evidence>
<dbReference type="InterPro" id="IPR014001">
    <property type="entry name" value="Helicase_ATP-bd"/>
</dbReference>
<accession>A0A223KQQ9</accession>
<dbReference type="SUPFAM" id="SSF52540">
    <property type="entry name" value="P-loop containing nucleoside triphosphate hydrolases"/>
    <property type="match status" value="1"/>
</dbReference>
<dbReference type="RefSeq" id="WP_066410919.1">
    <property type="nucleotide sequence ID" value="NZ_CP018866.1"/>
</dbReference>
<feature type="domain" description="Helicase ATP-binding" evidence="6">
    <location>
        <begin position="154"/>
        <end position="369"/>
    </location>
</feature>
<dbReference type="Pfam" id="PF13087">
    <property type="entry name" value="AAA_12"/>
    <property type="match status" value="1"/>
</dbReference>
<name>A0A223KQQ9_9BACI</name>
<evidence type="ECO:0000256" key="5">
    <source>
        <dbReference type="ARBA" id="ARBA00022840"/>
    </source>
</evidence>